<keyword evidence="3" id="KW-0560">Oxidoreductase</keyword>
<dbReference type="InterPro" id="IPR020904">
    <property type="entry name" value="Sc_DH/Rdtase_CS"/>
</dbReference>
<proteinExistence type="inferred from homology"/>
<dbReference type="CDD" id="cd05233">
    <property type="entry name" value="SDR_c"/>
    <property type="match status" value="1"/>
</dbReference>
<dbReference type="GO" id="GO:0016491">
    <property type="term" value="F:oxidoreductase activity"/>
    <property type="evidence" value="ECO:0007669"/>
    <property type="project" value="UniProtKB-KW"/>
</dbReference>
<keyword evidence="5" id="KW-1185">Reference proteome</keyword>
<protein>
    <recommendedName>
        <fullName evidence="6">NAD(P)-binding protein</fullName>
    </recommendedName>
</protein>
<dbReference type="PANTHER" id="PTHR24321:SF8">
    <property type="entry name" value="ESTRADIOL 17-BETA-DEHYDROGENASE 8-RELATED"/>
    <property type="match status" value="1"/>
</dbReference>
<evidence type="ECO:0000313" key="4">
    <source>
        <dbReference type="EMBL" id="KAH7148224.1"/>
    </source>
</evidence>
<dbReference type="InterPro" id="IPR002347">
    <property type="entry name" value="SDR_fam"/>
</dbReference>
<dbReference type="Proteomes" id="UP000738349">
    <property type="component" value="Unassembled WGS sequence"/>
</dbReference>
<dbReference type="OrthoDB" id="414540at2759"/>
<evidence type="ECO:0000313" key="5">
    <source>
        <dbReference type="Proteomes" id="UP000738349"/>
    </source>
</evidence>
<dbReference type="InterPro" id="IPR036291">
    <property type="entry name" value="NAD(P)-bd_dom_sf"/>
</dbReference>
<gene>
    <name evidence="4" type="ORF">EDB81DRAFT_650100</name>
</gene>
<dbReference type="Gene3D" id="3.40.50.720">
    <property type="entry name" value="NAD(P)-binding Rossmann-like Domain"/>
    <property type="match status" value="1"/>
</dbReference>
<accession>A0A9P9EYC7</accession>
<evidence type="ECO:0008006" key="6">
    <source>
        <dbReference type="Google" id="ProtNLM"/>
    </source>
</evidence>
<dbReference type="PRINTS" id="PR00081">
    <property type="entry name" value="GDHRDH"/>
</dbReference>
<evidence type="ECO:0000256" key="1">
    <source>
        <dbReference type="ARBA" id="ARBA00006484"/>
    </source>
</evidence>
<dbReference type="SUPFAM" id="SSF51735">
    <property type="entry name" value="NAD(P)-binding Rossmann-fold domains"/>
    <property type="match status" value="1"/>
</dbReference>
<comment type="similarity">
    <text evidence="1">Belongs to the short-chain dehydrogenases/reductases (SDR) family.</text>
</comment>
<evidence type="ECO:0000256" key="2">
    <source>
        <dbReference type="ARBA" id="ARBA00022857"/>
    </source>
</evidence>
<name>A0A9P9EYC7_9HYPO</name>
<reference evidence="4" key="1">
    <citation type="journal article" date="2021" name="Nat. Commun.">
        <title>Genetic determinants of endophytism in the Arabidopsis root mycobiome.</title>
        <authorList>
            <person name="Mesny F."/>
            <person name="Miyauchi S."/>
            <person name="Thiergart T."/>
            <person name="Pickel B."/>
            <person name="Atanasova L."/>
            <person name="Karlsson M."/>
            <person name="Huettel B."/>
            <person name="Barry K.W."/>
            <person name="Haridas S."/>
            <person name="Chen C."/>
            <person name="Bauer D."/>
            <person name="Andreopoulos W."/>
            <person name="Pangilinan J."/>
            <person name="LaButti K."/>
            <person name="Riley R."/>
            <person name="Lipzen A."/>
            <person name="Clum A."/>
            <person name="Drula E."/>
            <person name="Henrissat B."/>
            <person name="Kohler A."/>
            <person name="Grigoriev I.V."/>
            <person name="Martin F.M."/>
            <person name="Hacquard S."/>
        </authorList>
    </citation>
    <scope>NUCLEOTIDE SEQUENCE</scope>
    <source>
        <strain evidence="4">MPI-CAGE-AT-0147</strain>
    </source>
</reference>
<sequence length="283" mass="29364">MSFSQKLLQGKVGLVTGAGSPHGIGRSLVLTLAAAGAKAVYATDLTLSNIASLQQEVKDSGSRCIVHGEVLDVTSEEQTISVLKKAVSTYGRFDFYFANAGVGNYRSLQDTDAAYYDRAISVMQRSFFLAIRYGGQAMSSTSAEKPHIGGSIVVTSSMAGVIGGVSDISYSTAKAAACNMVKAGAVQLSATHVRVNAIAPGFIKTSIAATSQVFDAVMGSQVTDSPYYYNRVPGPEEIANIGVFLVSDLSASINGQNIVADSGKTVAALGETVIGPIPAMKPF</sequence>
<dbReference type="Pfam" id="PF13561">
    <property type="entry name" value="adh_short_C2"/>
    <property type="match status" value="1"/>
</dbReference>
<dbReference type="EMBL" id="JAGMUV010000007">
    <property type="protein sequence ID" value="KAH7148224.1"/>
    <property type="molecule type" value="Genomic_DNA"/>
</dbReference>
<evidence type="ECO:0000256" key="3">
    <source>
        <dbReference type="ARBA" id="ARBA00023002"/>
    </source>
</evidence>
<dbReference type="PROSITE" id="PS00061">
    <property type="entry name" value="ADH_SHORT"/>
    <property type="match status" value="1"/>
</dbReference>
<organism evidence="4 5">
    <name type="scientific">Dactylonectria macrodidyma</name>
    <dbReference type="NCBI Taxonomy" id="307937"/>
    <lineage>
        <taxon>Eukaryota</taxon>
        <taxon>Fungi</taxon>
        <taxon>Dikarya</taxon>
        <taxon>Ascomycota</taxon>
        <taxon>Pezizomycotina</taxon>
        <taxon>Sordariomycetes</taxon>
        <taxon>Hypocreomycetidae</taxon>
        <taxon>Hypocreales</taxon>
        <taxon>Nectriaceae</taxon>
        <taxon>Dactylonectria</taxon>
    </lineage>
</organism>
<dbReference type="AlphaFoldDB" id="A0A9P9EYC7"/>
<dbReference type="PANTHER" id="PTHR24321">
    <property type="entry name" value="DEHYDROGENASES, SHORT CHAIN"/>
    <property type="match status" value="1"/>
</dbReference>
<keyword evidence="2" id="KW-0521">NADP</keyword>
<comment type="caution">
    <text evidence="4">The sequence shown here is derived from an EMBL/GenBank/DDBJ whole genome shotgun (WGS) entry which is preliminary data.</text>
</comment>